<protein>
    <recommendedName>
        <fullName evidence="6">Ubiquitin-like protease family profile domain-containing protein</fullName>
    </recommendedName>
</protein>
<dbReference type="SUPFAM" id="SSF54001">
    <property type="entry name" value="Cysteine proteinases"/>
    <property type="match status" value="1"/>
</dbReference>
<comment type="caution">
    <text evidence="7">The sequence shown here is derived from an EMBL/GenBank/DDBJ whole genome shotgun (WGS) entry which is preliminary data.</text>
</comment>
<dbReference type="GO" id="GO:0016926">
    <property type="term" value="P:protein desumoylation"/>
    <property type="evidence" value="ECO:0007669"/>
    <property type="project" value="TreeGrafter"/>
</dbReference>
<feature type="region of interest" description="Disordered" evidence="5">
    <location>
        <begin position="191"/>
        <end position="211"/>
    </location>
</feature>
<organism evidence="7 8">
    <name type="scientific">Rhynchophorus ferrugineus</name>
    <name type="common">Red palm weevil</name>
    <name type="synonym">Curculio ferrugineus</name>
    <dbReference type="NCBI Taxonomy" id="354439"/>
    <lineage>
        <taxon>Eukaryota</taxon>
        <taxon>Metazoa</taxon>
        <taxon>Ecdysozoa</taxon>
        <taxon>Arthropoda</taxon>
        <taxon>Hexapoda</taxon>
        <taxon>Insecta</taxon>
        <taxon>Pterygota</taxon>
        <taxon>Neoptera</taxon>
        <taxon>Endopterygota</taxon>
        <taxon>Coleoptera</taxon>
        <taxon>Polyphaga</taxon>
        <taxon>Cucujiformia</taxon>
        <taxon>Curculionidae</taxon>
        <taxon>Dryophthorinae</taxon>
        <taxon>Rhynchophorus</taxon>
    </lineage>
</organism>
<gene>
    <name evidence="7" type="ORF">GWI33_020388</name>
</gene>
<keyword evidence="8" id="KW-1185">Reference proteome</keyword>
<feature type="domain" description="Ubiquitin-like protease family profile" evidence="6">
    <location>
        <begin position="435"/>
        <end position="597"/>
    </location>
</feature>
<evidence type="ECO:0000256" key="5">
    <source>
        <dbReference type="SAM" id="MobiDB-lite"/>
    </source>
</evidence>
<dbReference type="Proteomes" id="UP000625711">
    <property type="component" value="Unassembled WGS sequence"/>
</dbReference>
<dbReference type="EMBL" id="JAACXV010014549">
    <property type="protein sequence ID" value="KAF7266360.1"/>
    <property type="molecule type" value="Genomic_DNA"/>
</dbReference>
<dbReference type="GO" id="GO:0016929">
    <property type="term" value="F:deSUMOylase activity"/>
    <property type="evidence" value="ECO:0007669"/>
    <property type="project" value="TreeGrafter"/>
</dbReference>
<keyword evidence="2" id="KW-0645">Protease</keyword>
<evidence type="ECO:0000256" key="4">
    <source>
        <dbReference type="ARBA" id="ARBA00022807"/>
    </source>
</evidence>
<dbReference type="InterPro" id="IPR003653">
    <property type="entry name" value="Peptidase_C48_C"/>
</dbReference>
<accession>A0A834HPQ0</accession>
<evidence type="ECO:0000256" key="2">
    <source>
        <dbReference type="ARBA" id="ARBA00022670"/>
    </source>
</evidence>
<dbReference type="PANTHER" id="PTHR12606">
    <property type="entry name" value="SENTRIN/SUMO-SPECIFIC PROTEASE"/>
    <property type="match status" value="1"/>
</dbReference>
<name>A0A834HPQ0_RHYFE</name>
<dbReference type="OrthoDB" id="1939479at2759"/>
<dbReference type="PROSITE" id="PS50600">
    <property type="entry name" value="ULP_PROTEASE"/>
    <property type="match status" value="1"/>
</dbReference>
<dbReference type="GO" id="GO:0005634">
    <property type="term" value="C:nucleus"/>
    <property type="evidence" value="ECO:0007669"/>
    <property type="project" value="TreeGrafter"/>
</dbReference>
<keyword evidence="4" id="KW-0788">Thiol protease</keyword>
<evidence type="ECO:0000256" key="1">
    <source>
        <dbReference type="ARBA" id="ARBA00005234"/>
    </source>
</evidence>
<sequence length="629" mass="72941">MDQHFKTVLEFIRNFFAVDNERSRKRRAAPDTDFLTSPKVSRYSPEAPKTRFIPIERENRDSDKWNLTSRSYKKSPDIYQRSYRTPMKSLKVVDTVTLDDDDDILEVKKPIGLKIEGRTKVTHTSTPSDQKLGSYVNGNSLRNGDEDVIFVNSFKTPEQKKDEAKLAGFSYFKPNSVKDASVSLFNIGSGSLHNGARPKDRSRASTTRNSQDNSFLNYSYRLEDKLKYKKLLEQVSNSSQSSSVYLTPEGKFYGSFGNDRKQRVPSTEGSFGKPKETTKERLLKVLDSLENEAVVVKDSDSEESIIMVSPPSPKPDIKVEPINSFKRIVDTSKFARKDWLDELLERHKQKAELRQKEIDNLREYSKKQEEINKDINIELLRRKVNDCLQLKEAILPIIEFEPETELPPLDEDQNHIVERAFRGDPNEVLARKFNLNITRRDLITLAGLNWLNDEVINFYMNLIIDRAKDSKWPRSYAFNTFFYPKLIKDGPQSLRRWTKRVDLFSYDIVCVPIHLGMHWCMAIIDFREKSIRYYDSMGSPNNKCLDALRNYLEAEHLDKKGSVYDTSDIILENMENIPQQMNGSDCGMFSCTFAEYLTRNAKITFKQDDMPYLRKKMVVEIISGELLIK</sequence>
<dbReference type="GO" id="GO:0060255">
    <property type="term" value="P:regulation of macromolecule metabolic process"/>
    <property type="evidence" value="ECO:0007669"/>
    <property type="project" value="UniProtKB-ARBA"/>
</dbReference>
<proteinExistence type="inferred from homology"/>
<dbReference type="PANTHER" id="PTHR12606:SF141">
    <property type="entry name" value="GH15225P-RELATED"/>
    <property type="match status" value="1"/>
</dbReference>
<keyword evidence="3" id="KW-0378">Hydrolase</keyword>
<evidence type="ECO:0000259" key="6">
    <source>
        <dbReference type="PROSITE" id="PS50600"/>
    </source>
</evidence>
<dbReference type="GO" id="GO:0080090">
    <property type="term" value="P:regulation of primary metabolic process"/>
    <property type="evidence" value="ECO:0007669"/>
    <property type="project" value="UniProtKB-ARBA"/>
</dbReference>
<dbReference type="Gene3D" id="3.40.395.10">
    <property type="entry name" value="Adenoviral Proteinase, Chain A"/>
    <property type="match status" value="1"/>
</dbReference>
<dbReference type="AlphaFoldDB" id="A0A834HPQ0"/>
<evidence type="ECO:0000313" key="8">
    <source>
        <dbReference type="Proteomes" id="UP000625711"/>
    </source>
</evidence>
<evidence type="ECO:0000256" key="3">
    <source>
        <dbReference type="ARBA" id="ARBA00022801"/>
    </source>
</evidence>
<reference evidence="7" key="1">
    <citation type="submission" date="2020-08" db="EMBL/GenBank/DDBJ databases">
        <title>Genome sequencing and assembly of the red palm weevil Rhynchophorus ferrugineus.</title>
        <authorList>
            <person name="Dias G.B."/>
            <person name="Bergman C.M."/>
            <person name="Manee M."/>
        </authorList>
    </citation>
    <scope>NUCLEOTIDE SEQUENCE</scope>
    <source>
        <strain evidence="7">AA-2017</strain>
        <tissue evidence="7">Whole larva</tissue>
    </source>
</reference>
<comment type="similarity">
    <text evidence="1">Belongs to the peptidase C48 family.</text>
</comment>
<dbReference type="FunFam" id="3.40.395.10:FF:000001">
    <property type="entry name" value="Sentrin-specific protease 1"/>
    <property type="match status" value="1"/>
</dbReference>
<dbReference type="Pfam" id="PF02902">
    <property type="entry name" value="Peptidase_C48"/>
    <property type="match status" value="1"/>
</dbReference>
<dbReference type="GO" id="GO:0006508">
    <property type="term" value="P:proteolysis"/>
    <property type="evidence" value="ECO:0007669"/>
    <property type="project" value="UniProtKB-KW"/>
</dbReference>
<evidence type="ECO:0000313" key="7">
    <source>
        <dbReference type="EMBL" id="KAF7266360.1"/>
    </source>
</evidence>
<dbReference type="InterPro" id="IPR038765">
    <property type="entry name" value="Papain-like_cys_pep_sf"/>
</dbReference>